<organism evidence="2 3">
    <name type="scientific">Coprococcus eutactus</name>
    <dbReference type="NCBI Taxonomy" id="33043"/>
    <lineage>
        <taxon>Bacteria</taxon>
        <taxon>Bacillati</taxon>
        <taxon>Bacillota</taxon>
        <taxon>Clostridia</taxon>
        <taxon>Lachnospirales</taxon>
        <taxon>Lachnospiraceae</taxon>
        <taxon>Coprococcus</taxon>
    </lineage>
</organism>
<evidence type="ECO:0008006" key="4">
    <source>
        <dbReference type="Google" id="ProtNLM"/>
    </source>
</evidence>
<protein>
    <recommendedName>
        <fullName evidence="4">Organic solvent tolerance protein OstA</fullName>
    </recommendedName>
</protein>
<comment type="caution">
    <text evidence="2">The sequence shown here is derived from an EMBL/GenBank/DDBJ whole genome shotgun (WGS) entry which is preliminary data.</text>
</comment>
<accession>A0A3R5ZN01</accession>
<reference evidence="2 3" key="1">
    <citation type="submission" date="2018-08" db="EMBL/GenBank/DDBJ databases">
        <title>A genome reference for cultivated species of the human gut microbiota.</title>
        <authorList>
            <person name="Zou Y."/>
            <person name="Xue W."/>
            <person name="Luo G."/>
        </authorList>
    </citation>
    <scope>NUCLEOTIDE SEQUENCE [LARGE SCALE GENOMIC DNA]</scope>
    <source>
        <strain evidence="2 3">AF22-21</strain>
    </source>
</reference>
<evidence type="ECO:0000313" key="3">
    <source>
        <dbReference type="Proteomes" id="UP000283295"/>
    </source>
</evidence>
<name>A0A3R5ZN01_9FIRM</name>
<feature type="signal peptide" evidence="1">
    <location>
        <begin position="1"/>
        <end position="28"/>
    </location>
</feature>
<keyword evidence="1" id="KW-0732">Signal</keyword>
<feature type="chain" id="PRO_5018544251" description="Organic solvent tolerance protein OstA" evidence="1">
    <location>
        <begin position="29"/>
        <end position="492"/>
    </location>
</feature>
<evidence type="ECO:0000256" key="1">
    <source>
        <dbReference type="SAM" id="SignalP"/>
    </source>
</evidence>
<gene>
    <name evidence="2" type="ORF">DWX94_10740</name>
</gene>
<evidence type="ECO:0000313" key="2">
    <source>
        <dbReference type="EMBL" id="RGS39577.1"/>
    </source>
</evidence>
<proteinExistence type="predicted"/>
<dbReference type="Proteomes" id="UP000283295">
    <property type="component" value="Unassembled WGS sequence"/>
</dbReference>
<sequence length="492" mass="53943">MRKGLIFKKGIIIALAAAVFTSPAPVMGVSDWGVMTAKAEETTTEKIPEYLLMGSTRLIDNGEFQDDEVSGNDDTIYQGTNWYYDITRNQLVLENASISGNITIQNGDLSIMLSGTNTMRSDMVIQSILTESGIVPTLEINGNNQNESLSCGKISADDLGSNNNNIKIIGATLETSQIECSGSLTIENSHVVANEEDHSNVISGDKINIVDSYVEAKATTERYEGEVIRSNQQINVSGSQIVVSRALACQEPVLSDCDFSNSVITKQWNDIDTGDDVTKTYVYGKAALKEDLTIASGESIEFESSASITNLDKLIVEDGATILIDGAEHKHNTNGNITYIWQDDKEHTKGVACKDCPIGYVTKETKSHNYNSQGFCTDCDAYQPAVLTTDKYDIDNDDSKDKVYEIGNTGELYWFSDKVLNNNDTYGKINVVLTDDIVVNENVLKSDGTLNEGTYRDWIPIGTFYYGKTMCHLLLHTVAHLTGKTTRSAAYI</sequence>
<dbReference type="OrthoDB" id="1864276at2"/>
<dbReference type="EMBL" id="QRVK01000031">
    <property type="protein sequence ID" value="RGS39577.1"/>
    <property type="molecule type" value="Genomic_DNA"/>
</dbReference>
<dbReference type="AlphaFoldDB" id="A0A3R5ZN01"/>